<dbReference type="PANTHER" id="PTHR15556:SF3">
    <property type="entry name" value="EP300-INTERACTING INHIBITOR OF DIFFERENTIATION 2"/>
    <property type="match status" value="1"/>
</dbReference>
<evidence type="ECO:0000256" key="3">
    <source>
        <dbReference type="ARBA" id="ARBA00022782"/>
    </source>
</evidence>
<keyword evidence="6" id="KW-0539">Nucleus</keyword>
<dbReference type="AlphaFoldDB" id="A0A9B0UC57"/>
<evidence type="ECO:0000256" key="5">
    <source>
        <dbReference type="ARBA" id="ARBA00023163"/>
    </source>
</evidence>
<dbReference type="OrthoDB" id="9838394at2759"/>
<dbReference type="GO" id="GO:0030154">
    <property type="term" value="P:cell differentiation"/>
    <property type="evidence" value="ECO:0007669"/>
    <property type="project" value="UniProtKB-KW"/>
</dbReference>
<gene>
    <name evidence="8" type="primary">LOC102824705</name>
</gene>
<dbReference type="GO" id="GO:0003714">
    <property type="term" value="F:transcription corepressor activity"/>
    <property type="evidence" value="ECO:0007669"/>
    <property type="project" value="TreeGrafter"/>
</dbReference>
<accession>A0A9B0UC57</accession>
<dbReference type="InterPro" id="IPR033258">
    <property type="entry name" value="EID"/>
</dbReference>
<comment type="subcellular location">
    <subcellularLocation>
        <location evidence="1">Nucleus</location>
    </subcellularLocation>
</comment>
<evidence type="ECO:0000313" key="7">
    <source>
        <dbReference type="Proteomes" id="UP000504623"/>
    </source>
</evidence>
<dbReference type="GO" id="GO:0005654">
    <property type="term" value="C:nucleoplasm"/>
    <property type="evidence" value="ECO:0007669"/>
    <property type="project" value="TreeGrafter"/>
</dbReference>
<dbReference type="Proteomes" id="UP000504623">
    <property type="component" value="Unplaced"/>
</dbReference>
<dbReference type="GeneID" id="102824705"/>
<name>A0A9B0UC57_CHRAS</name>
<dbReference type="RefSeq" id="XP_006876520.1">
    <property type="nucleotide sequence ID" value="XM_006876458.1"/>
</dbReference>
<keyword evidence="3" id="KW-0221">Differentiation</keyword>
<keyword evidence="7" id="KW-1185">Reference proteome</keyword>
<keyword evidence="5" id="KW-0804">Transcription</keyword>
<organism evidence="7 8">
    <name type="scientific">Chrysochloris asiatica</name>
    <name type="common">Cape golden mole</name>
    <dbReference type="NCBI Taxonomy" id="185453"/>
    <lineage>
        <taxon>Eukaryota</taxon>
        <taxon>Metazoa</taxon>
        <taxon>Chordata</taxon>
        <taxon>Craniata</taxon>
        <taxon>Vertebrata</taxon>
        <taxon>Euteleostomi</taxon>
        <taxon>Mammalia</taxon>
        <taxon>Eutheria</taxon>
        <taxon>Afrotheria</taxon>
        <taxon>Chrysochloridae</taxon>
        <taxon>Chrysochlorinae</taxon>
        <taxon>Chrysochloris</taxon>
    </lineage>
</organism>
<evidence type="ECO:0000256" key="6">
    <source>
        <dbReference type="ARBA" id="ARBA00023242"/>
    </source>
</evidence>
<evidence type="ECO:0000256" key="4">
    <source>
        <dbReference type="ARBA" id="ARBA00023015"/>
    </source>
</evidence>
<evidence type="ECO:0000256" key="2">
    <source>
        <dbReference type="ARBA" id="ARBA00022491"/>
    </source>
</evidence>
<proteinExistence type="predicted"/>
<reference evidence="8" key="1">
    <citation type="submission" date="2025-08" db="UniProtKB">
        <authorList>
            <consortium name="RefSeq"/>
        </authorList>
    </citation>
    <scope>IDENTIFICATION</scope>
    <source>
        <tissue evidence="8">Spleen</tissue>
    </source>
</reference>
<keyword evidence="4" id="KW-0805">Transcription regulation</keyword>
<keyword evidence="2" id="KW-0678">Repressor</keyword>
<evidence type="ECO:0000313" key="8">
    <source>
        <dbReference type="RefSeq" id="XP_006876520.1"/>
    </source>
</evidence>
<evidence type="ECO:0000256" key="1">
    <source>
        <dbReference type="ARBA" id="ARBA00004123"/>
    </source>
</evidence>
<dbReference type="PANTHER" id="PTHR15556">
    <property type="entry name" value="EP300-INTERACTING INHIBITOR OF DIFFERENTIATION 2-RELATED"/>
    <property type="match status" value="1"/>
</dbReference>
<protein>
    <submittedName>
        <fullName evidence="8">EP300-interacting inhibitor of differentiation 2-like</fullName>
    </submittedName>
</protein>
<sequence length="139" mass="15392">MLSCCRNQRRKEGAVNRRRPHLPVLSALCRHGPLSLLGISYQQFLAMALGSYPTAPGRTQELEGHLGLFVETCRAGQAAFDAEYQQNPQEMDFGILTFTIAMTVSAAINPLIEKLGCDEFINREQLNNETTSSAFKTVT</sequence>